<comment type="caution">
    <text evidence="1">The sequence shown here is derived from an EMBL/GenBank/DDBJ whole genome shotgun (WGS) entry which is preliminary data.</text>
</comment>
<evidence type="ECO:0000313" key="2">
    <source>
        <dbReference type="Proteomes" id="UP000036947"/>
    </source>
</evidence>
<dbReference type="Proteomes" id="UP000036947">
    <property type="component" value="Unassembled WGS sequence"/>
</dbReference>
<evidence type="ECO:0000313" key="1">
    <source>
        <dbReference type="EMBL" id="KND92656.1"/>
    </source>
</evidence>
<organism evidence="1 2">
    <name type="scientific">Tolypocladium ophioglossoides (strain CBS 100239)</name>
    <name type="common">Snaketongue truffleclub</name>
    <name type="synonym">Elaphocordyceps ophioglossoides</name>
    <dbReference type="NCBI Taxonomy" id="1163406"/>
    <lineage>
        <taxon>Eukaryota</taxon>
        <taxon>Fungi</taxon>
        <taxon>Dikarya</taxon>
        <taxon>Ascomycota</taxon>
        <taxon>Pezizomycotina</taxon>
        <taxon>Sordariomycetes</taxon>
        <taxon>Hypocreomycetidae</taxon>
        <taxon>Hypocreales</taxon>
        <taxon>Ophiocordycipitaceae</taxon>
        <taxon>Tolypocladium</taxon>
    </lineage>
</organism>
<protein>
    <submittedName>
        <fullName evidence="1">Uncharacterized protein</fullName>
    </submittedName>
</protein>
<sequence length="231" mass="24526">MADAADHRRTRCQGQFGPVIVVLINGRSGLPANQRPSPGGRPPNATPLGLAAAHLGSSASPHLCHHPRLRRISRHERLLAAGSGSLVVSDSRVSLWHWPLRCACPWLALPLPPSTTGSSLISPGCIVPYFPPPFSSTPPSRLCNTSSLSSAAPSHFLTLSTLPLHLPGEPQADQSPTVDLLRPPPSCPVFVLRPRSSRPSVPILFSEAPSSKLVSVSLSLLQMQPLLDASF</sequence>
<name>A0A0L0NF21_TOLOC</name>
<keyword evidence="2" id="KW-1185">Reference proteome</keyword>
<dbReference type="AlphaFoldDB" id="A0A0L0NF21"/>
<reference evidence="1 2" key="1">
    <citation type="journal article" date="2015" name="BMC Genomics">
        <title>The genome of the truffle-parasite Tolypocladium ophioglossoides and the evolution of antifungal peptaibiotics.</title>
        <authorList>
            <person name="Quandt C.A."/>
            <person name="Bushley K.E."/>
            <person name="Spatafora J.W."/>
        </authorList>
    </citation>
    <scope>NUCLEOTIDE SEQUENCE [LARGE SCALE GENOMIC DNA]</scope>
    <source>
        <strain evidence="1 2">CBS 100239</strain>
    </source>
</reference>
<dbReference type="EMBL" id="LFRF01000005">
    <property type="protein sequence ID" value="KND92656.1"/>
    <property type="molecule type" value="Genomic_DNA"/>
</dbReference>
<gene>
    <name evidence="1" type="ORF">TOPH_02490</name>
</gene>
<accession>A0A0L0NF21</accession>
<proteinExistence type="predicted"/>